<evidence type="ECO:0000313" key="8">
    <source>
        <dbReference type="EMBL" id="MFD2694798.1"/>
    </source>
</evidence>
<evidence type="ECO:0000256" key="6">
    <source>
        <dbReference type="PIRNR" id="PIRNR018968"/>
    </source>
</evidence>
<evidence type="ECO:0000256" key="4">
    <source>
        <dbReference type="ARBA" id="ARBA00022989"/>
    </source>
</evidence>
<keyword evidence="2 6" id="KW-1003">Cell membrane</keyword>
<evidence type="ECO:0000313" key="9">
    <source>
        <dbReference type="Proteomes" id="UP001597399"/>
    </source>
</evidence>
<evidence type="ECO:0000259" key="7">
    <source>
        <dbReference type="Pfam" id="PF02687"/>
    </source>
</evidence>
<sequence>MTFFKLARRNMTRNFFHYFLYFGSMIFSVLIFFTFVSIQYNDKTQAAVSDYVKISTVFQLASIVLFIFVALFIGYSNSFFIRSRKREIGLYTLMGLQKKQIARMFFCENLFLGLLSLVVGIFIGMLLSKFFIMVLMKLLDSAVTVPFSISLLAVLETVIVFLVIIAIASLYGYRLIYHIQLVALFHDEKKKERIPKVPVIQAAASLLFIGVGYWVVLLGPNSVIWKNLGFSKGAFLILLCVIIGTILMIRFLTAFFINNMKKRKRIYYKGTNIIGISQLSYRIRANARILIVIAIMSSVTLVSVGASYSFYYMVGEWAKNSFPHTYEYLIPAEYQKSAESLLRDTLRSEGKRHKITSRASVPALQLEVELLELDGGAAEFYVISNSSYNELAARYEKNDRIQLNENEAIMLAKFYKKEFNRSYMGHNGKLASIESYGKRGKGTTVHYIGYKRVNFSCSDTVVVSDTLFKKLSKTSNPLMLEQIDVSDQEHLGKSDDQFKNAMTHLEKNIKGKNGYYDAGVFSFYGIYHDLVVAYGLMMFLGAFLGLVFLFATGSIIYFKQLNGAAQEKTQYTILRKIGLTNMEIRGTIAKQIGFIFALPFVVGVAHSSVALLALSRMIESNLIVPVVICMGIYAFIYFIYYLYTVRAYSKMVES</sequence>
<dbReference type="PIRSF" id="PIRSF018968">
    <property type="entry name" value="ABC_permease_BceB"/>
    <property type="match status" value="1"/>
</dbReference>
<feature type="transmembrane region" description="Helical" evidence="6">
    <location>
        <begin position="289"/>
        <end position="314"/>
    </location>
</feature>
<evidence type="ECO:0000256" key="3">
    <source>
        <dbReference type="ARBA" id="ARBA00022692"/>
    </source>
</evidence>
<evidence type="ECO:0000256" key="5">
    <source>
        <dbReference type="ARBA" id="ARBA00023136"/>
    </source>
</evidence>
<reference evidence="9" key="1">
    <citation type="journal article" date="2019" name="Int. J. Syst. Evol. Microbiol.">
        <title>The Global Catalogue of Microorganisms (GCM) 10K type strain sequencing project: providing services to taxonomists for standard genome sequencing and annotation.</title>
        <authorList>
            <consortium name="The Broad Institute Genomics Platform"/>
            <consortium name="The Broad Institute Genome Sequencing Center for Infectious Disease"/>
            <person name="Wu L."/>
            <person name="Ma J."/>
        </authorList>
    </citation>
    <scope>NUCLEOTIDE SEQUENCE [LARGE SCALE GENOMIC DNA]</scope>
    <source>
        <strain evidence="9">TISTR 2466</strain>
    </source>
</reference>
<dbReference type="Proteomes" id="UP001597399">
    <property type="component" value="Unassembled WGS sequence"/>
</dbReference>
<evidence type="ECO:0000256" key="1">
    <source>
        <dbReference type="ARBA" id="ARBA00004651"/>
    </source>
</evidence>
<keyword evidence="9" id="KW-1185">Reference proteome</keyword>
<dbReference type="InterPro" id="IPR027022">
    <property type="entry name" value="ABC_permease_BceB-typ"/>
</dbReference>
<feature type="transmembrane region" description="Helical" evidence="6">
    <location>
        <begin position="194"/>
        <end position="215"/>
    </location>
</feature>
<feature type="domain" description="ABC3 transporter permease C-terminal" evidence="7">
    <location>
        <begin position="61"/>
        <end position="180"/>
    </location>
</feature>
<feature type="transmembrane region" description="Helical" evidence="6">
    <location>
        <begin position="235"/>
        <end position="257"/>
    </location>
</feature>
<keyword evidence="3 6" id="KW-0812">Transmembrane</keyword>
<dbReference type="EMBL" id="JBHUMQ010000031">
    <property type="protein sequence ID" value="MFD2694798.1"/>
    <property type="molecule type" value="Genomic_DNA"/>
</dbReference>
<dbReference type="PANTHER" id="PTHR46795">
    <property type="entry name" value="ABC TRANSPORTER PERMEASE-RELATED-RELATED"/>
    <property type="match status" value="1"/>
</dbReference>
<dbReference type="RefSeq" id="WP_253061992.1">
    <property type="nucleotide sequence ID" value="NZ_JAMXWM010000011.1"/>
</dbReference>
<dbReference type="InterPro" id="IPR003838">
    <property type="entry name" value="ABC3_permease_C"/>
</dbReference>
<gene>
    <name evidence="8" type="ORF">ACFSUE_14370</name>
</gene>
<name>A0ABW5S6B6_9BACL</name>
<dbReference type="PANTHER" id="PTHR46795:SF3">
    <property type="entry name" value="ABC TRANSPORTER PERMEASE"/>
    <property type="match status" value="1"/>
</dbReference>
<dbReference type="InterPro" id="IPR052536">
    <property type="entry name" value="ABC-4_Integral_Memb_Prot"/>
</dbReference>
<feature type="transmembrane region" description="Helical" evidence="6">
    <location>
        <begin position="58"/>
        <end position="80"/>
    </location>
</feature>
<feature type="transmembrane region" description="Helical" evidence="6">
    <location>
        <begin position="101"/>
        <end position="127"/>
    </location>
</feature>
<keyword evidence="5 6" id="KW-0472">Membrane</keyword>
<feature type="transmembrane region" description="Helical" evidence="6">
    <location>
        <begin position="147"/>
        <end position="173"/>
    </location>
</feature>
<dbReference type="Pfam" id="PF02687">
    <property type="entry name" value="FtsX"/>
    <property type="match status" value="1"/>
</dbReference>
<feature type="transmembrane region" description="Helical" evidence="6">
    <location>
        <begin position="592"/>
        <end position="616"/>
    </location>
</feature>
<comment type="similarity">
    <text evidence="6">Belongs to the ABC-4 integral membrane protein family.</text>
</comment>
<feature type="transmembrane region" description="Helical" evidence="6">
    <location>
        <begin position="15"/>
        <end position="38"/>
    </location>
</feature>
<keyword evidence="4 6" id="KW-1133">Transmembrane helix</keyword>
<comment type="subcellular location">
    <subcellularLocation>
        <location evidence="1 6">Cell membrane</location>
        <topology evidence="1 6">Multi-pass membrane protein</topology>
    </subcellularLocation>
</comment>
<protein>
    <submittedName>
        <fullName evidence="8">ABC transporter permease</fullName>
    </submittedName>
</protein>
<feature type="transmembrane region" description="Helical" evidence="6">
    <location>
        <begin position="622"/>
        <end position="643"/>
    </location>
</feature>
<proteinExistence type="inferred from homology"/>
<organism evidence="8 9">
    <name type="scientific">Sporolactobacillus shoreicorticis</name>
    <dbReference type="NCBI Taxonomy" id="1923877"/>
    <lineage>
        <taxon>Bacteria</taxon>
        <taxon>Bacillati</taxon>
        <taxon>Bacillota</taxon>
        <taxon>Bacilli</taxon>
        <taxon>Bacillales</taxon>
        <taxon>Sporolactobacillaceae</taxon>
        <taxon>Sporolactobacillus</taxon>
    </lineage>
</organism>
<feature type="transmembrane region" description="Helical" evidence="6">
    <location>
        <begin position="531"/>
        <end position="558"/>
    </location>
</feature>
<keyword evidence="6" id="KW-0813">Transport</keyword>
<accession>A0ABW5S6B6</accession>
<evidence type="ECO:0000256" key="2">
    <source>
        <dbReference type="ARBA" id="ARBA00022475"/>
    </source>
</evidence>
<comment type="caution">
    <text evidence="8">The sequence shown here is derived from an EMBL/GenBank/DDBJ whole genome shotgun (WGS) entry which is preliminary data.</text>
</comment>